<dbReference type="PANTHER" id="PTHR10134">
    <property type="entry name" value="CYTOCHROME B-C1 COMPLEX SUBUNIT RIESKE, MITOCHONDRIAL"/>
    <property type="match status" value="1"/>
</dbReference>
<reference evidence="10" key="1">
    <citation type="journal article" date="2019" name="Int. J. Syst. Evol. Microbiol.">
        <title>The Global Catalogue of Microorganisms (GCM) 10K type strain sequencing project: providing services to taxonomists for standard genome sequencing and annotation.</title>
        <authorList>
            <consortium name="The Broad Institute Genomics Platform"/>
            <consortium name="The Broad Institute Genome Sequencing Center for Infectious Disease"/>
            <person name="Wu L."/>
            <person name="Ma J."/>
        </authorList>
    </citation>
    <scope>NUCLEOTIDE SEQUENCE [LARGE SCALE GENOMIC DNA]</scope>
    <source>
        <strain evidence="10">KCTC 42662</strain>
    </source>
</reference>
<dbReference type="InterPro" id="IPR005805">
    <property type="entry name" value="Rieske_Fe-S_prot_C"/>
</dbReference>
<evidence type="ECO:0000313" key="9">
    <source>
        <dbReference type="EMBL" id="MFD2549677.1"/>
    </source>
</evidence>
<dbReference type="PROSITE" id="PS51318">
    <property type="entry name" value="TAT"/>
    <property type="match status" value="1"/>
</dbReference>
<sequence>MSNEDKHWKRDFPINRSDANQVTRRDFARILAVVSGGMVVGNGAIAARAFFSKDNEVQTKQQVCTIRDIPVGGTKSFVLEHSSIPYILIHTEDGQYFSYEQKCTHLSCAVYYKPGTGKIECPCHNGWFDVQTGEVLQGPPPRPLKRLDVIIEGEDIFVQQPRKEQG</sequence>
<dbReference type="InterPro" id="IPR006311">
    <property type="entry name" value="TAT_signal"/>
</dbReference>
<feature type="transmembrane region" description="Helical" evidence="7">
    <location>
        <begin position="30"/>
        <end position="51"/>
    </location>
</feature>
<comment type="caution">
    <text evidence="9">The sequence shown here is derived from an EMBL/GenBank/DDBJ whole genome shotgun (WGS) entry which is preliminary data.</text>
</comment>
<evidence type="ECO:0000313" key="10">
    <source>
        <dbReference type="Proteomes" id="UP001597545"/>
    </source>
</evidence>
<keyword evidence="2" id="KW-0479">Metal-binding</keyword>
<evidence type="ECO:0000256" key="5">
    <source>
        <dbReference type="ARBA" id="ARBA00023157"/>
    </source>
</evidence>
<keyword evidence="5" id="KW-1015">Disulfide bond</keyword>
<keyword evidence="3" id="KW-0408">Iron</keyword>
<accession>A0ABW5KL30</accession>
<dbReference type="CDD" id="cd03467">
    <property type="entry name" value="Rieske"/>
    <property type="match status" value="1"/>
</dbReference>
<keyword evidence="7" id="KW-0472">Membrane</keyword>
<keyword evidence="1" id="KW-0001">2Fe-2S</keyword>
<evidence type="ECO:0000256" key="3">
    <source>
        <dbReference type="ARBA" id="ARBA00023004"/>
    </source>
</evidence>
<dbReference type="SUPFAM" id="SSF50022">
    <property type="entry name" value="ISP domain"/>
    <property type="match status" value="1"/>
</dbReference>
<keyword evidence="7" id="KW-0812">Transmembrane</keyword>
<evidence type="ECO:0000256" key="2">
    <source>
        <dbReference type="ARBA" id="ARBA00022723"/>
    </source>
</evidence>
<dbReference type="Proteomes" id="UP001597545">
    <property type="component" value="Unassembled WGS sequence"/>
</dbReference>
<name>A0ABW5KL30_9SPHI</name>
<dbReference type="InterPro" id="IPR036922">
    <property type="entry name" value="Rieske_2Fe-2S_sf"/>
</dbReference>
<feature type="domain" description="Rieske" evidence="8">
    <location>
        <begin position="61"/>
        <end position="158"/>
    </location>
</feature>
<evidence type="ECO:0000256" key="6">
    <source>
        <dbReference type="ARBA" id="ARBA00034078"/>
    </source>
</evidence>
<evidence type="ECO:0000256" key="7">
    <source>
        <dbReference type="SAM" id="Phobius"/>
    </source>
</evidence>
<evidence type="ECO:0000259" key="8">
    <source>
        <dbReference type="PROSITE" id="PS51296"/>
    </source>
</evidence>
<protein>
    <submittedName>
        <fullName evidence="9">Ubiquinol-cytochrome c reductase iron-sulfur subunit</fullName>
    </submittedName>
</protein>
<dbReference type="InterPro" id="IPR017941">
    <property type="entry name" value="Rieske_2Fe-2S"/>
</dbReference>
<keyword evidence="4" id="KW-0411">Iron-sulfur</keyword>
<comment type="cofactor">
    <cofactor evidence="6">
        <name>[2Fe-2S] cluster</name>
        <dbReference type="ChEBI" id="CHEBI:190135"/>
    </cofactor>
</comment>
<evidence type="ECO:0000256" key="4">
    <source>
        <dbReference type="ARBA" id="ARBA00023014"/>
    </source>
</evidence>
<dbReference type="PRINTS" id="PR00162">
    <property type="entry name" value="RIESKE"/>
</dbReference>
<keyword evidence="10" id="KW-1185">Reference proteome</keyword>
<dbReference type="Pfam" id="PF00355">
    <property type="entry name" value="Rieske"/>
    <property type="match status" value="1"/>
</dbReference>
<evidence type="ECO:0000256" key="1">
    <source>
        <dbReference type="ARBA" id="ARBA00022714"/>
    </source>
</evidence>
<dbReference type="InterPro" id="IPR014349">
    <property type="entry name" value="Rieske_Fe-S_prot"/>
</dbReference>
<proteinExistence type="predicted"/>
<dbReference type="PROSITE" id="PS51296">
    <property type="entry name" value="RIESKE"/>
    <property type="match status" value="1"/>
</dbReference>
<organism evidence="9 10">
    <name type="scientific">Sphingobacterium suaedae</name>
    <dbReference type="NCBI Taxonomy" id="1686402"/>
    <lineage>
        <taxon>Bacteria</taxon>
        <taxon>Pseudomonadati</taxon>
        <taxon>Bacteroidota</taxon>
        <taxon>Sphingobacteriia</taxon>
        <taxon>Sphingobacteriales</taxon>
        <taxon>Sphingobacteriaceae</taxon>
        <taxon>Sphingobacterium</taxon>
    </lineage>
</organism>
<gene>
    <name evidence="9" type="ORF">ACFSR5_18680</name>
</gene>
<dbReference type="Gene3D" id="2.102.10.10">
    <property type="entry name" value="Rieske [2Fe-2S] iron-sulphur domain"/>
    <property type="match status" value="1"/>
</dbReference>
<dbReference type="EMBL" id="JBHULR010000020">
    <property type="protein sequence ID" value="MFD2549677.1"/>
    <property type="molecule type" value="Genomic_DNA"/>
</dbReference>
<keyword evidence="7" id="KW-1133">Transmembrane helix</keyword>